<comment type="caution">
    <text evidence="1">The sequence shown here is derived from an EMBL/GenBank/DDBJ whole genome shotgun (WGS) entry which is preliminary data.</text>
</comment>
<evidence type="ECO:0000313" key="2">
    <source>
        <dbReference type="Proteomes" id="UP001161094"/>
    </source>
</evidence>
<dbReference type="Proteomes" id="UP001161094">
    <property type="component" value="Unassembled WGS sequence"/>
</dbReference>
<protein>
    <submittedName>
        <fullName evidence="1">Sel1 repeat family protein</fullName>
    </submittedName>
</protein>
<dbReference type="Gene3D" id="1.25.40.10">
    <property type="entry name" value="Tetratricopeptide repeat domain"/>
    <property type="match status" value="1"/>
</dbReference>
<name>A0AA42S5Q9_9BURK</name>
<gene>
    <name evidence="1" type="ORF">N5D93_21070</name>
</gene>
<dbReference type="RefSeq" id="WP_259246162.1">
    <property type="nucleotide sequence ID" value="NZ_JAOCDZ010000015.1"/>
</dbReference>
<proteinExistence type="predicted"/>
<accession>A0AA42S5Q9</accession>
<evidence type="ECO:0000313" key="1">
    <source>
        <dbReference type="EMBL" id="MDH0738325.1"/>
    </source>
</evidence>
<dbReference type="SUPFAM" id="SSF81901">
    <property type="entry name" value="HCP-like"/>
    <property type="match status" value="1"/>
</dbReference>
<dbReference type="AlphaFoldDB" id="A0AA42S5Q9"/>
<reference evidence="1" key="1">
    <citation type="submission" date="2022-09" db="EMBL/GenBank/DDBJ databases">
        <title>Intensive care unit water sources are persistently colonized with multi-drug resistant bacteria and are the site of extensive horizontal gene transfer of antibiotic resistance genes.</title>
        <authorList>
            <person name="Diorio-Toth L."/>
        </authorList>
    </citation>
    <scope>NUCLEOTIDE SEQUENCE</scope>
    <source>
        <strain evidence="1">GD03843</strain>
    </source>
</reference>
<organism evidence="1 2">
    <name type="scientific">Achromobacter spanius</name>
    <dbReference type="NCBI Taxonomy" id="217203"/>
    <lineage>
        <taxon>Bacteria</taxon>
        <taxon>Pseudomonadati</taxon>
        <taxon>Pseudomonadota</taxon>
        <taxon>Betaproteobacteria</taxon>
        <taxon>Burkholderiales</taxon>
        <taxon>Alcaligenaceae</taxon>
        <taxon>Achromobacter</taxon>
    </lineage>
</organism>
<dbReference type="InterPro" id="IPR011990">
    <property type="entry name" value="TPR-like_helical_dom_sf"/>
</dbReference>
<sequence length="120" mass="13361">MTRKSLFISTLLLIAFTLLVALFWRHQFANTPPSLRGLIEDPVGSNAHVYGESPREDAQALRALLADAQRGNPEAQFMQGLMLEQVDMKEALRWYETAAAQGHEASIERLAQLRGQAAAR</sequence>
<dbReference type="EMBL" id="JAOCDZ010000015">
    <property type="protein sequence ID" value="MDH0738325.1"/>
    <property type="molecule type" value="Genomic_DNA"/>
</dbReference>